<dbReference type="InterPro" id="IPR003593">
    <property type="entry name" value="AAA+_ATPase"/>
</dbReference>
<dbReference type="Pfam" id="PF12698">
    <property type="entry name" value="ABC2_membrane_3"/>
    <property type="match status" value="1"/>
</dbReference>
<keyword evidence="12" id="KW-1185">Reference proteome</keyword>
<dbReference type="SMART" id="SM00382">
    <property type="entry name" value="AAA"/>
    <property type="match status" value="1"/>
</dbReference>
<evidence type="ECO:0000256" key="8">
    <source>
        <dbReference type="ARBA" id="ARBA00023136"/>
    </source>
</evidence>
<reference evidence="11 12" key="1">
    <citation type="journal article" date="2017" name="Mol. Plant">
        <title>The Genome of Medicinal Plant Macleaya cordata Provides New Insights into Benzylisoquinoline Alkaloids Metabolism.</title>
        <authorList>
            <person name="Liu X."/>
            <person name="Liu Y."/>
            <person name="Huang P."/>
            <person name="Ma Y."/>
            <person name="Qing Z."/>
            <person name="Tang Q."/>
            <person name="Cao H."/>
            <person name="Cheng P."/>
            <person name="Zheng Y."/>
            <person name="Yuan Z."/>
            <person name="Zhou Y."/>
            <person name="Liu J."/>
            <person name="Tang Z."/>
            <person name="Zhuo Y."/>
            <person name="Zhang Y."/>
            <person name="Yu L."/>
            <person name="Huang J."/>
            <person name="Yang P."/>
            <person name="Peng Q."/>
            <person name="Zhang J."/>
            <person name="Jiang W."/>
            <person name="Zhang Z."/>
            <person name="Lin K."/>
            <person name="Ro D.K."/>
            <person name="Chen X."/>
            <person name="Xiong X."/>
            <person name="Shang Y."/>
            <person name="Huang S."/>
            <person name="Zeng J."/>
        </authorList>
    </citation>
    <scope>NUCLEOTIDE SEQUENCE [LARGE SCALE GENOMIC DNA]</scope>
    <source>
        <strain evidence="12">cv. BLH2017</strain>
        <tissue evidence="11">Root</tissue>
    </source>
</reference>
<feature type="transmembrane region" description="Helical" evidence="9">
    <location>
        <begin position="415"/>
        <end position="433"/>
    </location>
</feature>
<dbReference type="InterPro" id="IPR027417">
    <property type="entry name" value="P-loop_NTPase"/>
</dbReference>
<evidence type="ECO:0000256" key="6">
    <source>
        <dbReference type="ARBA" id="ARBA00022840"/>
    </source>
</evidence>
<dbReference type="PANTHER" id="PTHR19229:SF205">
    <property type="entry name" value="ABC TRANSPORTER A FAMILY MEMBER 1-RELATED"/>
    <property type="match status" value="1"/>
</dbReference>
<dbReference type="GO" id="GO:0005319">
    <property type="term" value="F:lipid transporter activity"/>
    <property type="evidence" value="ECO:0007669"/>
    <property type="project" value="TreeGrafter"/>
</dbReference>
<dbReference type="InterPro" id="IPR017871">
    <property type="entry name" value="ABC_transporter-like_CS"/>
</dbReference>
<dbReference type="GO" id="GO:0140359">
    <property type="term" value="F:ABC-type transporter activity"/>
    <property type="evidence" value="ECO:0007669"/>
    <property type="project" value="InterPro"/>
</dbReference>
<evidence type="ECO:0000313" key="11">
    <source>
        <dbReference type="EMBL" id="OVA09056.1"/>
    </source>
</evidence>
<feature type="transmembrane region" description="Helical" evidence="9">
    <location>
        <begin position="269"/>
        <end position="294"/>
    </location>
</feature>
<accession>A0A200QF07</accession>
<keyword evidence="4 9" id="KW-0812">Transmembrane</keyword>
<feature type="transmembrane region" description="Helical" evidence="9">
    <location>
        <begin position="338"/>
        <end position="357"/>
    </location>
</feature>
<comment type="caution">
    <text evidence="11">The sequence shown here is derived from an EMBL/GenBank/DDBJ whole genome shotgun (WGS) entry which is preliminary data.</text>
</comment>
<organism evidence="11 12">
    <name type="scientific">Macleaya cordata</name>
    <name type="common">Five-seeded plume-poppy</name>
    <name type="synonym">Bocconia cordata</name>
    <dbReference type="NCBI Taxonomy" id="56857"/>
    <lineage>
        <taxon>Eukaryota</taxon>
        <taxon>Viridiplantae</taxon>
        <taxon>Streptophyta</taxon>
        <taxon>Embryophyta</taxon>
        <taxon>Tracheophyta</taxon>
        <taxon>Spermatophyta</taxon>
        <taxon>Magnoliopsida</taxon>
        <taxon>Ranunculales</taxon>
        <taxon>Papaveraceae</taxon>
        <taxon>Papaveroideae</taxon>
        <taxon>Macleaya</taxon>
    </lineage>
</organism>
<keyword evidence="3" id="KW-0813">Transport</keyword>
<sequence length="965" mass="107538">MVEMLKGIPLLIQQFKALLKKNLLLSWRNKRATFMQLFSSIFFIFLMFCIEQAIKSRFSDTTAYQNVYDPKPLMSPPIPPCEDKFYVKLPCYDFVWSGNRSPRIQSIVKNIMANNPGRPIPSHKVRSFRTKEEVDAWLFSDPMHCPGALHFIDRNATVISYGIQTNSTMVTKRGKVEDPTFKFQVPLQFAAEREIARSLIQVPNFSWNVGIKEFAHPAIKTFSAVGMVGPTFFLTIAMFSFVLQIGSLITEKELKLRQAMSIMGLYETAYWLSWLTWETIITFLSSIFLVLFGIMFRFDFFVHNSFAVLFLIFFLFQFNMVSIYLQFSSGSSTDAVKITVAFLLMQLVTSFGFPYTFGTNRHRFIWSLFPPNLLAKALDMLEKATATPEDKGISWSSRAKCLPTEMFCNITIADIYKWFVATFFLWVLLALYFDNIIPNSSGVRKSIFYFLNPGYWTGRGGGKVEESGIFSWSSAIPPLEYTPPDDEDVCEEENVVKQQMNEPTGDPNIAVQLRGLAKTYPGTIKITCSCCCKCERSSPYHAVKGIWMNFAKDQLFCLLGPNGAGKTTTINCLIGNIPVTGGDALVYGNSVRNSVGLTNIRKLIGVCPQFDILWAELSCQEHLNLFASIKGMPPASINSVVEKLLAKVQLSDAAKTRAGSCSGGMKRRLSVATALMGDPKLIILDEPTTGMDPVTRRHVWDVIEDAKKGRAIILTTHSMEEADILGDRIGIVAKGKLRCIGTSIRLKSRFGTGFIATVSFGESASGLTHVNEDATASTEPHHLAVKQFFKHRLDVVPKEENKSFLTFVIPHEKEGLMTRFFAELQEREKAFGILDIQLGLTTLEEVFLNIAKQAELESAVAEGSLITLTLTSGQSLEIPRGARFVGIPGTESSENPRGLMVEVYWEQDETGAVSISGHSLETPAPINARTIASKATTSQKANLGKPGQVLGIIFDPNDIQGSNTR</sequence>
<keyword evidence="8 9" id="KW-0472">Membrane</keyword>
<keyword evidence="5" id="KW-0547">Nucleotide-binding</keyword>
<gene>
    <name evidence="11" type="ORF">BVC80_9097g137</name>
</gene>
<evidence type="ECO:0000256" key="1">
    <source>
        <dbReference type="ARBA" id="ARBA00004141"/>
    </source>
</evidence>
<protein>
    <submittedName>
        <fullName evidence="11">ABC transporter-like</fullName>
    </submittedName>
</protein>
<dbReference type="STRING" id="56857.A0A200QF07"/>
<dbReference type="SUPFAM" id="SSF52540">
    <property type="entry name" value="P-loop containing nucleoside triphosphate hydrolases"/>
    <property type="match status" value="1"/>
</dbReference>
<dbReference type="OMA" id="ITKSTHY"/>
<evidence type="ECO:0000259" key="10">
    <source>
        <dbReference type="PROSITE" id="PS50893"/>
    </source>
</evidence>
<dbReference type="InterPro" id="IPR003439">
    <property type="entry name" value="ABC_transporter-like_ATP-bd"/>
</dbReference>
<evidence type="ECO:0000313" key="12">
    <source>
        <dbReference type="Proteomes" id="UP000195402"/>
    </source>
</evidence>
<dbReference type="InterPro" id="IPR013525">
    <property type="entry name" value="ABC2_TM"/>
</dbReference>
<dbReference type="PROSITE" id="PS50893">
    <property type="entry name" value="ABC_TRANSPORTER_2"/>
    <property type="match status" value="1"/>
</dbReference>
<feature type="transmembrane region" description="Helical" evidence="9">
    <location>
        <begin position="222"/>
        <end position="249"/>
    </location>
</feature>
<evidence type="ECO:0000256" key="2">
    <source>
        <dbReference type="ARBA" id="ARBA00008526"/>
    </source>
</evidence>
<dbReference type="FunCoup" id="A0A200QF07">
    <property type="interactions" value="69"/>
</dbReference>
<dbReference type="AlphaFoldDB" id="A0A200QF07"/>
<dbReference type="GO" id="GO:0016887">
    <property type="term" value="F:ATP hydrolysis activity"/>
    <property type="evidence" value="ECO:0007669"/>
    <property type="project" value="InterPro"/>
</dbReference>
<proteinExistence type="inferred from homology"/>
<dbReference type="GO" id="GO:0016020">
    <property type="term" value="C:membrane"/>
    <property type="evidence" value="ECO:0007669"/>
    <property type="project" value="UniProtKB-SubCell"/>
</dbReference>
<dbReference type="FunFam" id="3.40.50.300:FF:000665">
    <property type="entry name" value="ABC transporter A family member 2"/>
    <property type="match status" value="1"/>
</dbReference>
<evidence type="ECO:0000256" key="9">
    <source>
        <dbReference type="SAM" id="Phobius"/>
    </source>
</evidence>
<comment type="similarity">
    <text evidence="2">Belongs to the ABC transporter superfamily. ABCA family. CPR flippase (TC 3.A.1.211) subfamily.</text>
</comment>
<comment type="subcellular location">
    <subcellularLocation>
        <location evidence="1">Membrane</location>
        <topology evidence="1">Multi-pass membrane protein</topology>
    </subcellularLocation>
</comment>
<feature type="domain" description="ABC transporter" evidence="10">
    <location>
        <begin position="511"/>
        <end position="759"/>
    </location>
</feature>
<dbReference type="Pfam" id="PF25158">
    <property type="entry name" value="ABCA11_C"/>
    <property type="match status" value="1"/>
</dbReference>
<dbReference type="GO" id="GO:0005524">
    <property type="term" value="F:ATP binding"/>
    <property type="evidence" value="ECO:0007669"/>
    <property type="project" value="UniProtKB-KW"/>
</dbReference>
<dbReference type="PANTHER" id="PTHR19229">
    <property type="entry name" value="ATP-BINDING CASSETTE TRANSPORTER SUBFAMILY A ABCA"/>
    <property type="match status" value="1"/>
</dbReference>
<name>A0A200QF07_MACCD</name>
<dbReference type="InParanoid" id="A0A200QF07"/>
<dbReference type="PROSITE" id="PS00211">
    <property type="entry name" value="ABC_TRANSPORTER_1"/>
    <property type="match status" value="1"/>
</dbReference>
<dbReference type="Gene3D" id="3.40.50.300">
    <property type="entry name" value="P-loop containing nucleotide triphosphate hydrolases"/>
    <property type="match status" value="1"/>
</dbReference>
<evidence type="ECO:0000256" key="4">
    <source>
        <dbReference type="ARBA" id="ARBA00022692"/>
    </source>
</evidence>
<dbReference type="InterPro" id="IPR026082">
    <property type="entry name" value="ABCA"/>
</dbReference>
<feature type="transmembrane region" description="Helical" evidence="9">
    <location>
        <begin position="306"/>
        <end position="326"/>
    </location>
</feature>
<evidence type="ECO:0000256" key="5">
    <source>
        <dbReference type="ARBA" id="ARBA00022741"/>
    </source>
</evidence>
<dbReference type="OrthoDB" id="10255969at2759"/>
<evidence type="ECO:0000256" key="3">
    <source>
        <dbReference type="ARBA" id="ARBA00022448"/>
    </source>
</evidence>
<keyword evidence="7 9" id="KW-1133">Transmembrane helix</keyword>
<dbReference type="InterPro" id="IPR056788">
    <property type="entry name" value="ABCA2/9/11_C"/>
</dbReference>
<feature type="transmembrane region" description="Helical" evidence="9">
    <location>
        <begin position="32"/>
        <end position="50"/>
    </location>
</feature>
<keyword evidence="6" id="KW-0067">ATP-binding</keyword>
<dbReference type="Pfam" id="PF00005">
    <property type="entry name" value="ABC_tran"/>
    <property type="match status" value="1"/>
</dbReference>
<dbReference type="CDD" id="cd03263">
    <property type="entry name" value="ABC_subfamily_A"/>
    <property type="match status" value="1"/>
</dbReference>
<evidence type="ECO:0000256" key="7">
    <source>
        <dbReference type="ARBA" id="ARBA00022989"/>
    </source>
</evidence>
<dbReference type="Proteomes" id="UP000195402">
    <property type="component" value="Unassembled WGS sequence"/>
</dbReference>
<dbReference type="EMBL" id="MVGT01002224">
    <property type="protein sequence ID" value="OVA09056.1"/>
    <property type="molecule type" value="Genomic_DNA"/>
</dbReference>